<dbReference type="Pfam" id="PF00440">
    <property type="entry name" value="TetR_N"/>
    <property type="match status" value="1"/>
</dbReference>
<keyword evidence="1" id="KW-0805">Transcription regulation</keyword>
<reference evidence="6" key="1">
    <citation type="journal article" date="2021" name="Gut Microbes">
        <title>A synthetic consortium of 100 gut commensals modulates the composition and function in a colon model of the microbiome of elderly subjects.</title>
        <authorList>
            <person name="Perez M."/>
            <person name="Ntemiri A."/>
            <person name="Tan H."/>
            <person name="Harris H.M.B."/>
            <person name="Roager H.M."/>
            <person name="Ribiere C."/>
            <person name="O'Toole P.W."/>
        </authorList>
    </citation>
    <scope>NUCLEOTIDE SEQUENCE</scope>
    <source>
        <strain evidence="6">MCC335</strain>
    </source>
</reference>
<proteinExistence type="predicted"/>
<feature type="domain" description="HTH tetR-type" evidence="5">
    <location>
        <begin position="6"/>
        <end position="66"/>
    </location>
</feature>
<evidence type="ECO:0000256" key="3">
    <source>
        <dbReference type="ARBA" id="ARBA00023163"/>
    </source>
</evidence>
<dbReference type="InterPro" id="IPR009057">
    <property type="entry name" value="Homeodomain-like_sf"/>
</dbReference>
<evidence type="ECO:0000256" key="4">
    <source>
        <dbReference type="PROSITE-ProRule" id="PRU00335"/>
    </source>
</evidence>
<accession>A0AA41FD18</accession>
<comment type="caution">
    <text evidence="6">The sequence shown here is derived from an EMBL/GenBank/DDBJ whole genome shotgun (WGS) entry which is preliminary data.</text>
</comment>
<evidence type="ECO:0000259" key="5">
    <source>
        <dbReference type="PROSITE" id="PS50977"/>
    </source>
</evidence>
<dbReference type="PANTHER" id="PTHR47506">
    <property type="entry name" value="TRANSCRIPTIONAL REGULATORY PROTEIN"/>
    <property type="match status" value="1"/>
</dbReference>
<dbReference type="InterPro" id="IPR001647">
    <property type="entry name" value="HTH_TetR"/>
</dbReference>
<keyword evidence="2 4" id="KW-0238">DNA-binding</keyword>
<feature type="DNA-binding region" description="H-T-H motif" evidence="4">
    <location>
        <begin position="29"/>
        <end position="48"/>
    </location>
</feature>
<gene>
    <name evidence="6" type="ORF">GPL26_04205</name>
</gene>
<evidence type="ECO:0000313" key="6">
    <source>
        <dbReference type="EMBL" id="MBT9808844.1"/>
    </source>
</evidence>
<organism evidence="6 7">
    <name type="scientific">Enterocloster citroniae</name>
    <dbReference type="NCBI Taxonomy" id="358743"/>
    <lineage>
        <taxon>Bacteria</taxon>
        <taxon>Bacillati</taxon>
        <taxon>Bacillota</taxon>
        <taxon>Clostridia</taxon>
        <taxon>Lachnospirales</taxon>
        <taxon>Lachnospiraceae</taxon>
        <taxon>Enterocloster</taxon>
    </lineage>
</organism>
<dbReference type="GO" id="GO:0003677">
    <property type="term" value="F:DNA binding"/>
    <property type="evidence" value="ECO:0007669"/>
    <property type="project" value="UniProtKB-UniRule"/>
</dbReference>
<dbReference type="Gene3D" id="1.10.10.60">
    <property type="entry name" value="Homeodomain-like"/>
    <property type="match status" value="1"/>
</dbReference>
<sequence>MNRRGEETRRHIKRNAYSLFAAKGFKQVTMKDICEAAKLSRGGLYCHYESTSQIFQEIIDDLLSRQEDTFDFKIKQGQPAVVILNEVLETYKREMLDSGASLSLAIYEFFSLCGGPDRKNALYQQYMLSANSWEKLIQYGIERNEFNHVDIPAVFDLIVFSYQGVRMFSKLMPINEQIPSGIIKEIKKILIRED</sequence>
<protein>
    <submittedName>
        <fullName evidence="6">TetR family transcriptional regulator</fullName>
    </submittedName>
</protein>
<dbReference type="PANTHER" id="PTHR47506:SF6">
    <property type="entry name" value="HTH-TYPE TRANSCRIPTIONAL REPRESSOR NEMR"/>
    <property type="match status" value="1"/>
</dbReference>
<evidence type="ECO:0000256" key="1">
    <source>
        <dbReference type="ARBA" id="ARBA00023015"/>
    </source>
</evidence>
<dbReference type="PROSITE" id="PS50977">
    <property type="entry name" value="HTH_TETR_2"/>
    <property type="match status" value="1"/>
</dbReference>
<dbReference type="Gene3D" id="1.10.357.10">
    <property type="entry name" value="Tetracycline Repressor, domain 2"/>
    <property type="match status" value="1"/>
</dbReference>
<name>A0AA41FD18_9FIRM</name>
<dbReference type="AlphaFoldDB" id="A0AA41FD18"/>
<dbReference type="Proteomes" id="UP000708338">
    <property type="component" value="Unassembled WGS sequence"/>
</dbReference>
<keyword evidence="3" id="KW-0804">Transcription</keyword>
<dbReference type="EMBL" id="WQPS01000004">
    <property type="protein sequence ID" value="MBT9808844.1"/>
    <property type="molecule type" value="Genomic_DNA"/>
</dbReference>
<evidence type="ECO:0000313" key="7">
    <source>
        <dbReference type="Proteomes" id="UP000708338"/>
    </source>
</evidence>
<evidence type="ECO:0000256" key="2">
    <source>
        <dbReference type="ARBA" id="ARBA00023125"/>
    </source>
</evidence>
<dbReference type="SUPFAM" id="SSF46689">
    <property type="entry name" value="Homeodomain-like"/>
    <property type="match status" value="1"/>
</dbReference>